<protein>
    <submittedName>
        <fullName evidence="1">Uncharacterized protein</fullName>
    </submittedName>
</protein>
<comment type="caution">
    <text evidence="1">The sequence shown here is derived from an EMBL/GenBank/DDBJ whole genome shotgun (WGS) entry which is preliminary data.</text>
</comment>
<keyword evidence="2" id="KW-1185">Reference proteome</keyword>
<proteinExistence type="predicted"/>
<sequence length="99" mass="11000">MAGKAQCSNSASTPPKHGIWILVYALQMSGRGATGCKSQTKAAKSRPTIKYADMGFCGIHSQMDARTQEERDFPGIEDHIFFPDRFYEAQNTAKADIQW</sequence>
<dbReference type="EMBL" id="JALNTZ010000003">
    <property type="protein sequence ID" value="KAJ3658292.1"/>
    <property type="molecule type" value="Genomic_DNA"/>
</dbReference>
<dbReference type="Proteomes" id="UP001168821">
    <property type="component" value="Unassembled WGS sequence"/>
</dbReference>
<organism evidence="1 2">
    <name type="scientific">Zophobas morio</name>
    <dbReference type="NCBI Taxonomy" id="2755281"/>
    <lineage>
        <taxon>Eukaryota</taxon>
        <taxon>Metazoa</taxon>
        <taxon>Ecdysozoa</taxon>
        <taxon>Arthropoda</taxon>
        <taxon>Hexapoda</taxon>
        <taxon>Insecta</taxon>
        <taxon>Pterygota</taxon>
        <taxon>Neoptera</taxon>
        <taxon>Endopterygota</taxon>
        <taxon>Coleoptera</taxon>
        <taxon>Polyphaga</taxon>
        <taxon>Cucujiformia</taxon>
        <taxon>Tenebrionidae</taxon>
        <taxon>Zophobas</taxon>
    </lineage>
</organism>
<evidence type="ECO:0000313" key="2">
    <source>
        <dbReference type="Proteomes" id="UP001168821"/>
    </source>
</evidence>
<gene>
    <name evidence="1" type="ORF">Zmor_010040</name>
</gene>
<reference evidence="1" key="1">
    <citation type="journal article" date="2023" name="G3 (Bethesda)">
        <title>Whole genome assemblies of Zophobas morio and Tenebrio molitor.</title>
        <authorList>
            <person name="Kaur S."/>
            <person name="Stinson S.A."/>
            <person name="diCenzo G.C."/>
        </authorList>
    </citation>
    <scope>NUCLEOTIDE SEQUENCE</scope>
    <source>
        <strain evidence="1">QUZm001</strain>
    </source>
</reference>
<evidence type="ECO:0000313" key="1">
    <source>
        <dbReference type="EMBL" id="KAJ3658292.1"/>
    </source>
</evidence>
<dbReference type="AlphaFoldDB" id="A0AA38IJU2"/>
<accession>A0AA38IJU2</accession>
<name>A0AA38IJU2_9CUCU</name>